<proteinExistence type="predicted"/>
<dbReference type="AlphaFoldDB" id="A0N4Y9"/>
<reference evidence="2" key="3">
    <citation type="submission" date="2005-09" db="EMBL/GenBank/DDBJ databases">
        <authorList>
            <person name="Mural R.J."/>
            <person name="Istrail S."/>
            <person name="Sutton G."/>
            <person name="Florea L."/>
            <person name="Halpern A.L."/>
            <person name="Mobarry C.M."/>
            <person name="Lippert R."/>
            <person name="Walenz B."/>
            <person name="Shatkay H."/>
            <person name="Dew I."/>
            <person name="Miller J.R."/>
            <person name="Flanigan M.J."/>
            <person name="Edwards N.J."/>
            <person name="Bolanos R."/>
            <person name="Fasulo D."/>
            <person name="Halldorsson B.V."/>
            <person name="Hannenhalli S."/>
            <person name="Turner R."/>
            <person name="Yooseph S."/>
            <person name="Lu F."/>
            <person name="Nusskern D.R."/>
            <person name="Shue B.C."/>
            <person name="Zheng X.H."/>
            <person name="Zhong F."/>
            <person name="Delcher A.L."/>
            <person name="Huson D.H."/>
            <person name="Kravitz S.A."/>
            <person name="Mouchard L."/>
            <person name="Reinert K."/>
            <person name="Remington K.A."/>
            <person name="Clark A.G."/>
            <person name="Waterman M.S."/>
            <person name="Eichler E.E."/>
            <person name="Adams M.D."/>
            <person name="Hunkapiller M.W."/>
            <person name="Myers E.W."/>
            <person name="Venter J.C."/>
        </authorList>
    </citation>
    <scope>NUCLEOTIDE SEQUENCE</scope>
</reference>
<feature type="non-terminal residue" evidence="1">
    <location>
        <position position="1"/>
    </location>
</feature>
<protein>
    <submittedName>
        <fullName evidence="2">HCG2039772</fullName>
    </submittedName>
    <submittedName>
        <fullName evidence="1">Possible J 19 gene segment</fullName>
    </submittedName>
</protein>
<dbReference type="EMBL" id="CH471078">
    <property type="protein sequence ID" value="EAW66273.1"/>
    <property type="molecule type" value="Genomic_DNA"/>
</dbReference>
<evidence type="ECO:0000313" key="1">
    <source>
        <dbReference type="EMBL" id="AAB86776.1"/>
    </source>
</evidence>
<dbReference type="EMBL" id="M94081">
    <property type="protein sequence ID" value="AAB86776.1"/>
    <property type="molecule type" value="Genomic_DNA"/>
</dbReference>
<reference evidence="1" key="1">
    <citation type="journal article" date="1994" name="Genomics">
        <title>The human T-cell receptor TCRAC/TCRDC (C alpha/C delta) region: organization, sequence, and evolution of 97.6 kb of DNA.</title>
        <authorList>
            <person name="Koop B.F."/>
            <person name="Rowen L."/>
            <person name="Wang K."/>
            <person name="Kuo C.L."/>
            <person name="Seto D."/>
            <person name="Lenstra J.A."/>
            <person name="Howard S."/>
            <person name="Shan W."/>
            <person name="Deshpande P."/>
            <person name="Hood L."/>
        </authorList>
    </citation>
    <scope>NUCLEOTIDE SEQUENCE</scope>
</reference>
<name>A0N4Y9_HUMAN</name>
<organism evidence="1">
    <name type="scientific">Homo sapiens</name>
    <name type="common">Human</name>
    <dbReference type="NCBI Taxonomy" id="9606"/>
    <lineage>
        <taxon>Eukaryota</taxon>
        <taxon>Metazoa</taxon>
        <taxon>Chordata</taxon>
        <taxon>Craniata</taxon>
        <taxon>Vertebrata</taxon>
        <taxon>Euteleostomi</taxon>
        <taxon>Mammalia</taxon>
        <taxon>Eutheria</taxon>
        <taxon>Euarchontoglires</taxon>
        <taxon>Primates</taxon>
        <taxon>Haplorrhini</taxon>
        <taxon>Catarrhini</taxon>
        <taxon>Hominidae</taxon>
        <taxon>Homo</taxon>
    </lineage>
</organism>
<feature type="non-terminal residue" evidence="1">
    <location>
        <position position="20"/>
    </location>
</feature>
<evidence type="ECO:0000313" key="2">
    <source>
        <dbReference type="EMBL" id="EAW66273.1"/>
    </source>
</evidence>
<reference evidence="2" key="2">
    <citation type="journal article" date="2001" name="Science">
        <title>The sequence of the human genome.</title>
        <authorList>
            <person name="Venter J.C."/>
            <person name="Adams M.D."/>
            <person name="Myers E.W."/>
            <person name="Li P.W."/>
            <person name="Mural R.J."/>
            <person name="Sutton G.G."/>
            <person name="Smith H.O."/>
            <person name="Yandell M."/>
            <person name="Evans C.A."/>
            <person name="Holt R.A."/>
            <person name="Gocayne J.D."/>
            <person name="Amanatides P."/>
            <person name="Ballew R.M."/>
            <person name="Huson D.H."/>
            <person name="Wortman J.R."/>
            <person name="Zhang Q."/>
            <person name="Kodira C.D."/>
            <person name="Zheng X.H."/>
            <person name="Chen L."/>
            <person name="Skupski M."/>
            <person name="Subramanian G."/>
            <person name="Thomas P.D."/>
            <person name="Zhang J."/>
            <person name="Gabor Miklos G.L."/>
            <person name="Nelson C."/>
            <person name="Broder S."/>
            <person name="Clark A.G."/>
            <person name="Nadeau J."/>
            <person name="McKusick V.A."/>
            <person name="Zinder N."/>
            <person name="Levine A.J."/>
            <person name="Roberts R.J."/>
            <person name="Simon M."/>
            <person name="Slayman C."/>
            <person name="Hunkapiller M."/>
            <person name="Bolanos R."/>
            <person name="Delcher A."/>
            <person name="Dew I."/>
            <person name="Fasulo D."/>
            <person name="Flanigan M."/>
            <person name="Florea L."/>
            <person name="Halpern A."/>
            <person name="Hannenhalli S."/>
            <person name="Kravitz S."/>
            <person name="Levy S."/>
            <person name="Mobarry C."/>
            <person name="Reinert K."/>
            <person name="Remington K."/>
            <person name="Abu-Threideh J."/>
            <person name="Beasley E."/>
            <person name="Biddick K."/>
            <person name="Bonazzi V."/>
            <person name="Brandon R."/>
            <person name="Cargill M."/>
            <person name="Chandramouliswaran I."/>
            <person name="Charlab R."/>
            <person name="Chaturvedi K."/>
            <person name="Deng Z."/>
            <person name="Di Francesco V."/>
            <person name="Dunn P."/>
            <person name="Eilbeck K."/>
            <person name="Evangelista C."/>
            <person name="Gabrielian A.E."/>
            <person name="Gan W."/>
            <person name="Ge W."/>
            <person name="Gong F."/>
            <person name="Gu Z."/>
            <person name="Guan P."/>
            <person name="Heiman T.J."/>
            <person name="Higgins M.E."/>
            <person name="Ji R.R."/>
            <person name="Ke Z."/>
            <person name="Ketchum K.A."/>
            <person name="Lai Z."/>
            <person name="Lei Y."/>
            <person name="Li Z."/>
            <person name="Li J."/>
            <person name="Liang Y."/>
            <person name="Lin X."/>
            <person name="Lu F."/>
            <person name="Merkulov G.V."/>
            <person name="Milshina N."/>
            <person name="Moore H.M."/>
            <person name="Naik A.K."/>
            <person name="Narayan V.A."/>
            <person name="Neelam B."/>
            <person name="Nusskern D."/>
            <person name="Rusch D.B."/>
            <person name="Salzberg S."/>
            <person name="Shao W."/>
            <person name="Shue B."/>
            <person name="Sun J."/>
            <person name="Wang Z."/>
            <person name="Wang A."/>
            <person name="Wang X."/>
            <person name="Wang J."/>
            <person name="Wei M."/>
            <person name="Wides R."/>
            <person name="Xiao C."/>
            <person name="Yan C."/>
            <person name="Yao A."/>
            <person name="Ye J."/>
            <person name="Zhan M."/>
            <person name="Zhang W."/>
            <person name="Zhang H."/>
            <person name="Zhao Q."/>
            <person name="Zheng L."/>
            <person name="Zhong F."/>
            <person name="Zhong W."/>
            <person name="Zhu S."/>
            <person name="Zhao S."/>
            <person name="Gilbert D."/>
            <person name="Baumhueter S."/>
            <person name="Spier G."/>
            <person name="Carter C."/>
            <person name="Cravchik A."/>
            <person name="Woodage T."/>
            <person name="Ali F."/>
            <person name="An H."/>
            <person name="Awe A."/>
            <person name="Baldwin D."/>
            <person name="Baden H."/>
            <person name="Barnstead M."/>
            <person name="Barrow I."/>
            <person name="Beeson K."/>
            <person name="Busam D."/>
            <person name="Carver A."/>
            <person name="Center A."/>
            <person name="Cheng M.L."/>
            <person name="Curry L."/>
            <person name="Danaher S."/>
            <person name="Davenport L."/>
            <person name="Desilets R."/>
            <person name="Dietz S."/>
            <person name="Dodson K."/>
            <person name="Doup L."/>
            <person name="Ferriera S."/>
            <person name="Garg N."/>
            <person name="Gluecksmann A."/>
            <person name="Hart B."/>
            <person name="Haynes J."/>
            <person name="Haynes C."/>
            <person name="Heiner C."/>
            <person name="Hladun S."/>
            <person name="Hostin D."/>
            <person name="Houck J."/>
            <person name="Howland T."/>
            <person name="Ibegwam C."/>
            <person name="Johnson J."/>
            <person name="Kalush F."/>
            <person name="Kline L."/>
            <person name="Koduru S."/>
            <person name="Love A."/>
            <person name="Mann F."/>
            <person name="May D."/>
            <person name="McCawley S."/>
            <person name="McIntosh T."/>
            <person name="McMullen I."/>
            <person name="Moy M."/>
            <person name="Moy L."/>
            <person name="Murphy B."/>
            <person name="Nelson K."/>
            <person name="Pfannkoch C."/>
            <person name="Pratts E."/>
            <person name="Puri V."/>
            <person name="Qureshi H."/>
            <person name="Reardon M."/>
            <person name="Rodriguez R."/>
            <person name="Rogers Y.H."/>
            <person name="Romblad D."/>
            <person name="Ruhfel B."/>
            <person name="Scott R."/>
            <person name="Sitter C."/>
            <person name="Smallwood M."/>
            <person name="Stewart E."/>
            <person name="Strong R."/>
            <person name="Suh E."/>
            <person name="Thomas R."/>
            <person name="Tint N.N."/>
            <person name="Tse S."/>
            <person name="Vech C."/>
            <person name="Wang G."/>
            <person name="Wetter J."/>
            <person name="Williams S."/>
            <person name="Williams M."/>
            <person name="Windsor S."/>
            <person name="Winn-Deen E."/>
            <person name="Wolfe K."/>
            <person name="Zaveri J."/>
            <person name="Zaveri K."/>
            <person name="Abril J.F."/>
            <person name="Guigo R."/>
            <person name="Campbell M.J."/>
            <person name="Sjolander K.V."/>
            <person name="Karlak B."/>
            <person name="Kejariwal A."/>
            <person name="Mi H."/>
            <person name="Lazareva B."/>
            <person name="Hatton T."/>
            <person name="Narechania A."/>
            <person name="Diemer K."/>
            <person name="Muruganujan A."/>
            <person name="Guo N."/>
            <person name="Sato S."/>
            <person name="Bafna V."/>
            <person name="Istrail S."/>
            <person name="Lippert R."/>
            <person name="Schwartz R."/>
            <person name="Walenz B."/>
            <person name="Yooseph S."/>
            <person name="Allen D."/>
            <person name="Basu A."/>
            <person name="Baxendale J."/>
            <person name="Blick L."/>
            <person name="Caminha M."/>
            <person name="Carnes-Stine J."/>
            <person name="Caulk P."/>
            <person name="Chiang Y.H."/>
            <person name="Coyne M."/>
            <person name="Dahlke C."/>
            <person name="Mays A."/>
            <person name="Dombroski M."/>
            <person name="Donnelly M."/>
            <person name="Ely D."/>
            <person name="Esparham S."/>
            <person name="Fosler C."/>
            <person name="Gire H."/>
            <person name="Glanowski S."/>
            <person name="Glasser K."/>
            <person name="Glodek A."/>
            <person name="Gorokhov M."/>
            <person name="Graham K."/>
            <person name="Gropman B."/>
            <person name="Harris M."/>
            <person name="Heil J."/>
            <person name="Henderson S."/>
            <person name="Hoover J."/>
            <person name="Jennings D."/>
            <person name="Jordan C."/>
            <person name="Jordan J."/>
            <person name="Kasha J."/>
            <person name="Kagan L."/>
            <person name="Kraft C."/>
            <person name="Levitsky A."/>
            <person name="Lewis M."/>
            <person name="Liu X."/>
            <person name="Lopez J."/>
            <person name="Ma D."/>
            <person name="Majoros W."/>
            <person name="McDaniel J."/>
            <person name="Murphy S."/>
            <person name="Newman M."/>
            <person name="Nguyen T."/>
            <person name="Nguyen N."/>
            <person name="Nodell M."/>
            <person name="Pan S."/>
            <person name="Peck J."/>
            <person name="Peterson M."/>
            <person name="Rowe W."/>
            <person name="Sanders R."/>
            <person name="Scott J."/>
            <person name="Simpson M."/>
            <person name="Smith T."/>
            <person name="Sprague A."/>
            <person name="Stockwell T."/>
            <person name="Turner R."/>
            <person name="Venter E."/>
            <person name="Wang M."/>
            <person name="Wen M."/>
            <person name="Wu D."/>
            <person name="Wu M."/>
            <person name="Xia A."/>
            <person name="Zandieh A."/>
            <person name="Zhu X."/>
        </authorList>
    </citation>
    <scope>NUCLEOTIDE SEQUENCE</scope>
</reference>
<sequence>AIKDFTISPLERDPNIMSLQ</sequence>
<accession>A0N4Y9</accession>
<gene>
    <name evidence="1" type="primary">Tcr-alpha</name>
    <name evidence="2" type="ORF">hCG_2039772</name>
</gene>